<accession>A0A4Y6UUI6</accession>
<gene>
    <name evidence="8" type="ORF">FFV09_04700</name>
</gene>
<dbReference type="CDD" id="cd00056">
    <property type="entry name" value="ENDO3c"/>
    <property type="match status" value="1"/>
</dbReference>
<comment type="similarity">
    <text evidence="2">Belongs to the alkylbase DNA glycosidase AlkA family.</text>
</comment>
<dbReference type="InterPro" id="IPR037046">
    <property type="entry name" value="AlkA_N_sf"/>
</dbReference>
<dbReference type="GO" id="GO:0008725">
    <property type="term" value="F:DNA-3-methyladenine glycosylase activity"/>
    <property type="evidence" value="ECO:0007669"/>
    <property type="project" value="TreeGrafter"/>
</dbReference>
<evidence type="ECO:0000256" key="2">
    <source>
        <dbReference type="ARBA" id="ARBA00010817"/>
    </source>
</evidence>
<dbReference type="InterPro" id="IPR011257">
    <property type="entry name" value="DNA_glycosylase"/>
</dbReference>
<dbReference type="PANTHER" id="PTHR43003">
    <property type="entry name" value="DNA-3-METHYLADENINE GLYCOSYLASE"/>
    <property type="match status" value="1"/>
</dbReference>
<dbReference type="SUPFAM" id="SSF48150">
    <property type="entry name" value="DNA-glycosylase"/>
    <property type="match status" value="1"/>
</dbReference>
<dbReference type="SMART" id="SM00478">
    <property type="entry name" value="ENDO3c"/>
    <property type="match status" value="1"/>
</dbReference>
<dbReference type="GO" id="GO:0043916">
    <property type="term" value="F:DNA-7-methylguanine glycosylase activity"/>
    <property type="evidence" value="ECO:0007669"/>
    <property type="project" value="TreeGrafter"/>
</dbReference>
<evidence type="ECO:0000313" key="9">
    <source>
        <dbReference type="Proteomes" id="UP000316968"/>
    </source>
</evidence>
<dbReference type="EC" id="3.2.2.21" evidence="3"/>
<dbReference type="RefSeq" id="WP_141446604.1">
    <property type="nucleotide sequence ID" value="NZ_CP041217.1"/>
</dbReference>
<dbReference type="AlphaFoldDB" id="A0A4Y6UUI6"/>
<dbReference type="KEGG" id="saca:FFV09_04700"/>
<dbReference type="GO" id="GO:0006285">
    <property type="term" value="P:base-excision repair, AP site formation"/>
    <property type="evidence" value="ECO:0007669"/>
    <property type="project" value="TreeGrafter"/>
</dbReference>
<dbReference type="Gene3D" id="1.10.340.30">
    <property type="entry name" value="Hypothetical protein, domain 2"/>
    <property type="match status" value="1"/>
</dbReference>
<evidence type="ECO:0000259" key="6">
    <source>
        <dbReference type="SMART" id="SM00478"/>
    </source>
</evidence>
<dbReference type="PANTHER" id="PTHR43003:SF12">
    <property type="entry name" value="DNA-3-METHYLADENINE GLYCOSYLASE"/>
    <property type="match status" value="1"/>
</dbReference>
<evidence type="ECO:0000259" key="7">
    <source>
        <dbReference type="SMART" id="SM01009"/>
    </source>
</evidence>
<keyword evidence="9" id="KW-1185">Reference proteome</keyword>
<keyword evidence="5" id="KW-0234">DNA repair</keyword>
<dbReference type="EMBL" id="CP041217">
    <property type="protein sequence ID" value="QDH20218.1"/>
    <property type="molecule type" value="Genomic_DNA"/>
</dbReference>
<feature type="domain" description="HhH-GPD" evidence="6">
    <location>
        <begin position="179"/>
        <end position="352"/>
    </location>
</feature>
<evidence type="ECO:0000256" key="3">
    <source>
        <dbReference type="ARBA" id="ARBA00012000"/>
    </source>
</evidence>
<dbReference type="FunFam" id="1.10.340.30:FF:000004">
    <property type="entry name" value="DNA-3-methyladenine glycosylase II"/>
    <property type="match status" value="1"/>
</dbReference>
<evidence type="ECO:0000256" key="4">
    <source>
        <dbReference type="ARBA" id="ARBA00022763"/>
    </source>
</evidence>
<dbReference type="GO" id="GO:0032993">
    <property type="term" value="C:protein-DNA complex"/>
    <property type="evidence" value="ECO:0007669"/>
    <property type="project" value="TreeGrafter"/>
</dbReference>
<sequence>MTRRASGSAAAVSLVNTYAPVSTDRSAAGTLELPVYGPFDWQECLAYLGRSDLEVMHRISDGRLVQPFEWNGSAVLLEIGCASGPPAAEAAYEAASGAGTEPAAEQRLVVAFPHGRPAPGLRQAAAAYVRDKFGLGDDLEPFYAMARRDPLLSPVVSAHRGLRLIGLPDLFEALVWAIIGQQINLTFAYRLKKRLVEAYGEALPGADITDEAGKPDEPFCLFPKPAAIAALSPDDLRPMQFSVRKAEYVIGAARLIEAGDLSKSGLLALGEAEAREALLRIRGVGAWTADYVGMKTLRRASAFPAGDAGLHQALKRGLGLSRRPLPAEIAAAAAPWRGHEAYATFYLWQSLLTPAPDQIPNPIPDSLSHPIS</sequence>
<protein>
    <recommendedName>
        <fullName evidence="3">DNA-3-methyladenine glycosylase II</fullName>
        <ecNumber evidence="3">3.2.2.21</ecNumber>
    </recommendedName>
</protein>
<proteinExistence type="inferred from homology"/>
<reference evidence="8 9" key="1">
    <citation type="submission" date="2019-06" db="EMBL/GenBank/DDBJ databases">
        <title>Saccharibacillus brassicae sp. nov., an endophytic bacterium isolated from Chinese cabbage seeds (Brassica pekinensis).</title>
        <authorList>
            <person name="Jiang L."/>
            <person name="Lee J."/>
            <person name="Kim S.W."/>
        </authorList>
    </citation>
    <scope>NUCLEOTIDE SEQUENCE [LARGE SCALE GENOMIC DNA]</scope>
    <source>
        <strain evidence="9">KCTC 43072 / ATSA2</strain>
    </source>
</reference>
<dbReference type="Proteomes" id="UP000316968">
    <property type="component" value="Chromosome"/>
</dbReference>
<dbReference type="GO" id="GO:0006307">
    <property type="term" value="P:DNA alkylation repair"/>
    <property type="evidence" value="ECO:0007669"/>
    <property type="project" value="TreeGrafter"/>
</dbReference>
<feature type="domain" description="DNA-3-methyladenine glycosylase AlkA N-terminal" evidence="7">
    <location>
        <begin position="30"/>
        <end position="169"/>
    </location>
</feature>
<comment type="catalytic activity">
    <reaction evidence="1">
        <text>Hydrolysis of alkylated DNA, releasing 3-methyladenine, 3-methylguanine, 7-methylguanine and 7-methyladenine.</text>
        <dbReference type="EC" id="3.2.2.21"/>
    </reaction>
</comment>
<dbReference type="InterPro" id="IPR051912">
    <property type="entry name" value="Alkylbase_DNA_Glycosylase/TA"/>
</dbReference>
<dbReference type="InterPro" id="IPR003265">
    <property type="entry name" value="HhH-GPD_domain"/>
</dbReference>
<dbReference type="OrthoDB" id="9785929at2"/>
<name>A0A4Y6UUI6_SACBS</name>
<dbReference type="GO" id="GO:0005737">
    <property type="term" value="C:cytoplasm"/>
    <property type="evidence" value="ECO:0007669"/>
    <property type="project" value="TreeGrafter"/>
</dbReference>
<evidence type="ECO:0000256" key="5">
    <source>
        <dbReference type="ARBA" id="ARBA00023204"/>
    </source>
</evidence>
<dbReference type="SMART" id="SM01009">
    <property type="entry name" value="AlkA_N"/>
    <property type="match status" value="1"/>
</dbReference>
<dbReference type="InterPro" id="IPR010316">
    <property type="entry name" value="AlkA_N"/>
</dbReference>
<organism evidence="8 9">
    <name type="scientific">Saccharibacillus brassicae</name>
    <dbReference type="NCBI Taxonomy" id="2583377"/>
    <lineage>
        <taxon>Bacteria</taxon>
        <taxon>Bacillati</taxon>
        <taxon>Bacillota</taxon>
        <taxon>Bacilli</taxon>
        <taxon>Bacillales</taxon>
        <taxon>Paenibacillaceae</taxon>
        <taxon>Saccharibacillus</taxon>
    </lineage>
</organism>
<dbReference type="GO" id="GO:0032131">
    <property type="term" value="F:alkylated DNA binding"/>
    <property type="evidence" value="ECO:0007669"/>
    <property type="project" value="TreeGrafter"/>
</dbReference>
<dbReference type="Gene3D" id="3.30.310.20">
    <property type="entry name" value="DNA-3-methyladenine glycosylase AlkA, N-terminal domain"/>
    <property type="match status" value="1"/>
</dbReference>
<keyword evidence="4" id="KW-0227">DNA damage</keyword>
<dbReference type="Pfam" id="PF00730">
    <property type="entry name" value="HhH-GPD"/>
    <property type="match status" value="1"/>
</dbReference>
<evidence type="ECO:0000256" key="1">
    <source>
        <dbReference type="ARBA" id="ARBA00000086"/>
    </source>
</evidence>
<evidence type="ECO:0000313" key="8">
    <source>
        <dbReference type="EMBL" id="QDH20218.1"/>
    </source>
</evidence>